<dbReference type="InterPro" id="IPR001478">
    <property type="entry name" value="PDZ"/>
</dbReference>
<accession>A0A7S4RFZ3</accession>
<gene>
    <name evidence="5" type="ORF">DBRI00130_LOCUS18124</name>
</gene>
<organism evidence="5">
    <name type="scientific">Ditylum brightwellii</name>
    <dbReference type="NCBI Taxonomy" id="49249"/>
    <lineage>
        <taxon>Eukaryota</taxon>
        <taxon>Sar</taxon>
        <taxon>Stramenopiles</taxon>
        <taxon>Ochrophyta</taxon>
        <taxon>Bacillariophyta</taxon>
        <taxon>Mediophyceae</taxon>
        <taxon>Lithodesmiophycidae</taxon>
        <taxon>Lithodesmiales</taxon>
        <taxon>Lithodesmiaceae</taxon>
        <taxon>Ditylum</taxon>
    </lineage>
</organism>
<feature type="compositionally biased region" description="Polar residues" evidence="1">
    <location>
        <begin position="131"/>
        <end position="141"/>
    </location>
</feature>
<evidence type="ECO:0000256" key="3">
    <source>
        <dbReference type="SAM" id="SignalP"/>
    </source>
</evidence>
<feature type="domain" description="PDZ" evidence="4">
    <location>
        <begin position="517"/>
        <end position="588"/>
    </location>
</feature>
<keyword evidence="2" id="KW-1133">Transmembrane helix</keyword>
<feature type="transmembrane region" description="Helical" evidence="2">
    <location>
        <begin position="330"/>
        <end position="355"/>
    </location>
</feature>
<dbReference type="AlphaFoldDB" id="A0A7S4RFZ3"/>
<feature type="compositionally biased region" description="Basic and acidic residues" evidence="1">
    <location>
        <begin position="447"/>
        <end position="469"/>
    </location>
</feature>
<feature type="region of interest" description="Disordered" evidence="1">
    <location>
        <begin position="374"/>
        <end position="469"/>
    </location>
</feature>
<dbReference type="Pfam" id="PF00595">
    <property type="entry name" value="PDZ"/>
    <property type="match status" value="1"/>
</dbReference>
<evidence type="ECO:0000259" key="4">
    <source>
        <dbReference type="PROSITE" id="PS50106"/>
    </source>
</evidence>
<dbReference type="SUPFAM" id="SSF50156">
    <property type="entry name" value="PDZ domain-like"/>
    <property type="match status" value="1"/>
</dbReference>
<feature type="compositionally biased region" description="Acidic residues" evidence="1">
    <location>
        <begin position="106"/>
        <end position="119"/>
    </location>
</feature>
<sequence length="607" mass="66964">MTCNDHVQRRKRMGGKLQLFLLLVSLVAFIDFSAANENAIEDRKASDDVGDGEVLDFAEILGSSNYHDSGVKEVETNSTELVSDDGDDESAADVSEETTPSSTDPVDNDEDGPVIEISEEITPNDVDEGDSTSPQEGTLTAKNADGAGHVMLDEINESNAQDKMKSTVISSTITLSLSAVKSEMDSSQQAVFDTAIANFLEKIFTSQDKYDIEVRSISIVKQVMLYSEEESARFLEGLVGEKFGTLELDIVIVAELKPQGDQQLDNEDLGKIVVHVCERFEEHLVKRLKELGPFFEMVDRAITEYHSIETKVSLAVENPAEMENVEDDSAFAVIIGVTVGCVALAFAVVGSVLYIRRTKKKDLLPTRKISSKWSTSKSSKSKSRSSRSRSTSKSSGNDSDRPITIEFKEDLPEPKPYPYGPKRSDPYSPNSYNKIYHKKDLMSMLDSKSKSDSKKRSSRGKDNTFQKTEDFIPSIEDVKSRSLDSMGSDTIEFELNHSRSYDSGHRTRMSTDASLFETDLLKSATRRECTAPPGKLGVAIDTVNGQPVVHRIKPGSPLDGTLHRFDKIVAIDGVDTTGMSAADVTQLMVKRMNSERKISYIRGGDKF</sequence>
<dbReference type="PANTHER" id="PTHR38909:SF1">
    <property type="entry name" value="G PROTEIN GAMMA DOMAIN-CONTAINING PROTEIN"/>
    <property type="match status" value="1"/>
</dbReference>
<protein>
    <recommendedName>
        <fullName evidence="4">PDZ domain-containing protein</fullName>
    </recommendedName>
</protein>
<keyword evidence="2" id="KW-0812">Transmembrane</keyword>
<feature type="compositionally biased region" description="Acidic residues" evidence="1">
    <location>
        <begin position="82"/>
        <end position="96"/>
    </location>
</feature>
<evidence type="ECO:0000256" key="2">
    <source>
        <dbReference type="SAM" id="Phobius"/>
    </source>
</evidence>
<feature type="region of interest" description="Disordered" evidence="1">
    <location>
        <begin position="68"/>
        <end position="146"/>
    </location>
</feature>
<dbReference type="SMART" id="SM00228">
    <property type="entry name" value="PDZ"/>
    <property type="match status" value="1"/>
</dbReference>
<reference evidence="5" key="1">
    <citation type="submission" date="2021-01" db="EMBL/GenBank/DDBJ databases">
        <authorList>
            <person name="Corre E."/>
            <person name="Pelletier E."/>
            <person name="Niang G."/>
            <person name="Scheremetjew M."/>
            <person name="Finn R."/>
            <person name="Kale V."/>
            <person name="Holt S."/>
            <person name="Cochrane G."/>
            <person name="Meng A."/>
            <person name="Brown T."/>
            <person name="Cohen L."/>
        </authorList>
    </citation>
    <scope>NUCLEOTIDE SEQUENCE</scope>
    <source>
        <strain evidence="5">GSO104</strain>
    </source>
</reference>
<dbReference type="PROSITE" id="PS50106">
    <property type="entry name" value="PDZ"/>
    <property type="match status" value="1"/>
</dbReference>
<evidence type="ECO:0000256" key="1">
    <source>
        <dbReference type="SAM" id="MobiDB-lite"/>
    </source>
</evidence>
<keyword evidence="3" id="KW-0732">Signal</keyword>
<proteinExistence type="predicted"/>
<dbReference type="Gene3D" id="2.30.42.10">
    <property type="match status" value="1"/>
</dbReference>
<keyword evidence="2" id="KW-0472">Membrane</keyword>
<dbReference type="InterPro" id="IPR036034">
    <property type="entry name" value="PDZ_sf"/>
</dbReference>
<feature type="compositionally biased region" description="Basic and acidic residues" evidence="1">
    <location>
        <begin position="398"/>
        <end position="413"/>
    </location>
</feature>
<feature type="signal peptide" evidence="3">
    <location>
        <begin position="1"/>
        <end position="35"/>
    </location>
</feature>
<dbReference type="EMBL" id="HBNS01022942">
    <property type="protein sequence ID" value="CAE4613393.1"/>
    <property type="molecule type" value="Transcribed_RNA"/>
</dbReference>
<evidence type="ECO:0000313" key="5">
    <source>
        <dbReference type="EMBL" id="CAE4613393.1"/>
    </source>
</evidence>
<feature type="chain" id="PRO_5031429952" description="PDZ domain-containing protein" evidence="3">
    <location>
        <begin position="36"/>
        <end position="607"/>
    </location>
</feature>
<name>A0A7S4RFZ3_9STRA</name>
<dbReference type="PANTHER" id="PTHR38909">
    <property type="entry name" value="G PROTEIN GAMMA DOMAIN-CONTAINING PROTEIN"/>
    <property type="match status" value="1"/>
</dbReference>